<evidence type="ECO:0000313" key="4">
    <source>
        <dbReference type="EMBL" id="MBS1259648.1"/>
    </source>
</evidence>
<sequence>MKGHDVIMAYSGMQALETVISEKPDIALLEIRMLERDGMEILKRMKEPARDIVIVMLTALNDEKVAKAGANNYITKPINYALLETEILSRYMK</sequence>
<dbReference type="Pfam" id="PF00072">
    <property type="entry name" value="Response_reg"/>
    <property type="match status" value="1"/>
</dbReference>
<dbReference type="Gene3D" id="3.40.50.2300">
    <property type="match status" value="1"/>
</dbReference>
<keyword evidence="1" id="KW-0597">Phosphoprotein</keyword>
<dbReference type="InterPro" id="IPR011006">
    <property type="entry name" value="CheY-like_superfamily"/>
</dbReference>
<dbReference type="InterPro" id="IPR001789">
    <property type="entry name" value="Sig_transdc_resp-reg_receiver"/>
</dbReference>
<dbReference type="AlphaFoldDB" id="A0A942A2G4"/>
<protein>
    <submittedName>
        <fullName evidence="4">Transcriptional regulatory protein WalR</fullName>
    </submittedName>
</protein>
<dbReference type="SUPFAM" id="SSF52172">
    <property type="entry name" value="CheY-like"/>
    <property type="match status" value="1"/>
</dbReference>
<dbReference type="PANTHER" id="PTHR44591:SF3">
    <property type="entry name" value="RESPONSE REGULATORY DOMAIN-CONTAINING PROTEIN"/>
    <property type="match status" value="1"/>
</dbReference>
<evidence type="ECO:0000256" key="1">
    <source>
        <dbReference type="ARBA" id="ARBA00022553"/>
    </source>
</evidence>
<evidence type="ECO:0000313" key="5">
    <source>
        <dbReference type="Proteomes" id="UP000722750"/>
    </source>
</evidence>
<feature type="domain" description="Response regulatory" evidence="3">
    <location>
        <begin position="1"/>
        <end position="91"/>
    </location>
</feature>
<proteinExistence type="predicted"/>
<dbReference type="PROSITE" id="PS50110">
    <property type="entry name" value="RESPONSE_REGULATORY"/>
    <property type="match status" value="1"/>
</dbReference>
<evidence type="ECO:0000259" key="3">
    <source>
        <dbReference type="PROSITE" id="PS50110"/>
    </source>
</evidence>
<organism evidence="4 5">
    <name type="scientific">Candidatus Scalindua arabica</name>
    <dbReference type="NCBI Taxonomy" id="1127984"/>
    <lineage>
        <taxon>Bacteria</taxon>
        <taxon>Pseudomonadati</taxon>
        <taxon>Planctomycetota</taxon>
        <taxon>Candidatus Brocadiia</taxon>
        <taxon>Candidatus Brocadiales</taxon>
        <taxon>Candidatus Scalinduaceae</taxon>
        <taxon>Candidatus Scalindua</taxon>
    </lineage>
</organism>
<accession>A0A942A2G4</accession>
<dbReference type="EMBL" id="JAANXD010000100">
    <property type="protein sequence ID" value="MBS1259648.1"/>
    <property type="molecule type" value="Genomic_DNA"/>
</dbReference>
<comment type="caution">
    <text evidence="2">Lacks conserved residue(s) required for the propagation of feature annotation.</text>
</comment>
<dbReference type="Proteomes" id="UP000722750">
    <property type="component" value="Unassembled WGS sequence"/>
</dbReference>
<dbReference type="GO" id="GO:0000160">
    <property type="term" value="P:phosphorelay signal transduction system"/>
    <property type="evidence" value="ECO:0007669"/>
    <property type="project" value="InterPro"/>
</dbReference>
<name>A0A942A2G4_9BACT</name>
<dbReference type="InterPro" id="IPR050595">
    <property type="entry name" value="Bact_response_regulator"/>
</dbReference>
<gene>
    <name evidence="4" type="ORF">MAG551_02723</name>
</gene>
<reference evidence="4" key="1">
    <citation type="journal article" date="2021" name="ISME J.">
        <title>Fine-scale metabolic discontinuity in a stratified prokaryote microbiome of a Red Sea deep halocline.</title>
        <authorList>
            <person name="Michoud G."/>
            <person name="Ngugi D.K."/>
            <person name="Barozzi A."/>
            <person name="Merlino G."/>
            <person name="Calleja M.L."/>
            <person name="Delgado-Huertas A."/>
            <person name="Moran X.A.G."/>
            <person name="Daffonchio D."/>
        </authorList>
    </citation>
    <scope>NUCLEOTIDE SEQUENCE</scope>
    <source>
        <strain evidence="4">SuakinDeep_MAG55_1</strain>
    </source>
</reference>
<evidence type="ECO:0000256" key="2">
    <source>
        <dbReference type="PROSITE-ProRule" id="PRU00169"/>
    </source>
</evidence>
<dbReference type="PANTHER" id="PTHR44591">
    <property type="entry name" value="STRESS RESPONSE REGULATOR PROTEIN 1"/>
    <property type="match status" value="1"/>
</dbReference>
<comment type="caution">
    <text evidence="4">The sequence shown here is derived from an EMBL/GenBank/DDBJ whole genome shotgun (WGS) entry which is preliminary data.</text>
</comment>